<feature type="chain" id="PRO_5020299321" evidence="1">
    <location>
        <begin position="23"/>
        <end position="549"/>
    </location>
</feature>
<dbReference type="EMBL" id="PDXD01000005">
    <property type="protein sequence ID" value="RYN79808.1"/>
    <property type="molecule type" value="Genomic_DNA"/>
</dbReference>
<dbReference type="PANTHER" id="PTHR36183">
    <property type="entry name" value="BETA-GLUCURONIDASE"/>
    <property type="match status" value="1"/>
</dbReference>
<name>A0A4Q4NQI2_ALTAL</name>
<evidence type="ECO:0000313" key="3">
    <source>
        <dbReference type="EMBL" id="RYN79808.1"/>
    </source>
</evidence>
<dbReference type="InterPro" id="IPR017853">
    <property type="entry name" value="GH"/>
</dbReference>
<protein>
    <submittedName>
        <fullName evidence="3">Beta-glucuronidase</fullName>
    </submittedName>
</protein>
<accession>A0A4Q4NQI2</accession>
<dbReference type="VEuPathDB" id="FungiDB:CC77DRAFT_1044985"/>
<dbReference type="SUPFAM" id="SSF51445">
    <property type="entry name" value="(Trans)glycosidases"/>
    <property type="match status" value="1"/>
</dbReference>
<gene>
    <name evidence="3" type="ORF">AA0117_g3466</name>
</gene>
<feature type="domain" description="Beta-glucuronidase C-terminal" evidence="2">
    <location>
        <begin position="430"/>
        <end position="544"/>
    </location>
</feature>
<dbReference type="AlphaFoldDB" id="A0A4Q4NQI2"/>
<sequence>MVPSINRSLFLGALVASLKAEAAHISSSSKPIAISKAAPNTAGIPLDSFVSFSFEFSSWPDFAGMLASMSGSIVETLLTCNAYRQFVAPERVHIQSHEQPWQTPRDIAIFDESQKTGLVGVIRPNVSADYPTIITIGPSYFESYKTMPKGTKFVHGFNMGANSSAARAATWASVSYACKAIGSDLLFWEYGNEPDLFHASGYRPDNWTEADYVSEWLNGTTAIEEATKAACPDLAGTKFMAPSFAGVARNDYFTLDPVEVFRQGLDEKHNIGLISSHNYMGVSTNPGITLQGTLMNHSSVVDKANAQLNVSRGIKELGEALDPNLPFIMGEHNSLARQGRPGLSNSFGAALWGVDWNVYLASQNLSRSHMHQGTNYRYQSWQPIETNITTRGTKPPYYGNLAVAAFMHKPSPSSRLHISSLASSSIYSTQYAAHVDDTLARLLLVDLHTYNTTADNNYTDAFPRPSETYTFQLPQECKGEAHVQRLLANGSDTISGITWDGYSYNYELDEGKPVRLGNVTCGESVKVDGKGLVSVEVPWSSAAIVSVDC</sequence>
<organism evidence="3 4">
    <name type="scientific">Alternaria alternata</name>
    <name type="common">Alternaria rot fungus</name>
    <name type="synonym">Torula alternata</name>
    <dbReference type="NCBI Taxonomy" id="5599"/>
    <lineage>
        <taxon>Eukaryota</taxon>
        <taxon>Fungi</taxon>
        <taxon>Dikarya</taxon>
        <taxon>Ascomycota</taxon>
        <taxon>Pezizomycotina</taxon>
        <taxon>Dothideomycetes</taxon>
        <taxon>Pleosporomycetidae</taxon>
        <taxon>Pleosporales</taxon>
        <taxon>Pleosporineae</taxon>
        <taxon>Pleosporaceae</taxon>
        <taxon>Alternaria</taxon>
        <taxon>Alternaria sect. Alternaria</taxon>
        <taxon>Alternaria alternata complex</taxon>
    </lineage>
</organism>
<feature type="signal peptide" evidence="1">
    <location>
        <begin position="1"/>
        <end position="22"/>
    </location>
</feature>
<evidence type="ECO:0000313" key="4">
    <source>
        <dbReference type="Proteomes" id="UP000291422"/>
    </source>
</evidence>
<dbReference type="InterPro" id="IPR031728">
    <property type="entry name" value="GlcAase_C"/>
</dbReference>
<evidence type="ECO:0000256" key="1">
    <source>
        <dbReference type="SAM" id="SignalP"/>
    </source>
</evidence>
<comment type="caution">
    <text evidence="3">The sequence shown here is derived from an EMBL/GenBank/DDBJ whole genome shotgun (WGS) entry which is preliminary data.</text>
</comment>
<proteinExistence type="predicted"/>
<evidence type="ECO:0000259" key="2">
    <source>
        <dbReference type="Pfam" id="PF16862"/>
    </source>
</evidence>
<keyword evidence="1" id="KW-0732">Signal</keyword>
<dbReference type="PANTHER" id="PTHR36183:SF2">
    <property type="entry name" value="BETA-GLUCURONIDASE C-TERMINAL DOMAIN-CONTAINING PROTEIN"/>
    <property type="match status" value="1"/>
</dbReference>
<dbReference type="Gene3D" id="3.20.20.80">
    <property type="entry name" value="Glycosidases"/>
    <property type="match status" value="1"/>
</dbReference>
<dbReference type="InterPro" id="IPR052974">
    <property type="entry name" value="GH79_Enzymes"/>
</dbReference>
<dbReference type="Proteomes" id="UP000291422">
    <property type="component" value="Unassembled WGS sequence"/>
</dbReference>
<reference evidence="4" key="1">
    <citation type="journal article" date="2019" name="bioRxiv">
        <title>Genomics, evolutionary history and diagnostics of the Alternaria alternata species group including apple and Asian pear pathotypes.</title>
        <authorList>
            <person name="Armitage A.D."/>
            <person name="Cockerton H.M."/>
            <person name="Sreenivasaprasad S."/>
            <person name="Woodhall J.W."/>
            <person name="Lane C.R."/>
            <person name="Harrison R.J."/>
            <person name="Clarkson J.P."/>
        </authorList>
    </citation>
    <scope>NUCLEOTIDE SEQUENCE [LARGE SCALE GENOMIC DNA]</scope>
    <source>
        <strain evidence="4">FERA 1177</strain>
    </source>
</reference>
<dbReference type="Pfam" id="PF16862">
    <property type="entry name" value="Glyco_hydro_79C"/>
    <property type="match status" value="1"/>
</dbReference>